<evidence type="ECO:0000313" key="2">
    <source>
        <dbReference type="EMBL" id="TXF90113.1"/>
    </source>
</evidence>
<dbReference type="GO" id="GO:0004833">
    <property type="term" value="F:L-tryptophan 2,3-dioxygenase activity"/>
    <property type="evidence" value="ECO:0007669"/>
    <property type="project" value="UniProtKB-UniRule"/>
</dbReference>
<dbReference type="Gene3D" id="1.10.287.3810">
    <property type="match status" value="1"/>
</dbReference>
<keyword evidence="1" id="KW-0223">Dioxygenase</keyword>
<dbReference type="OrthoDB" id="9776847at2"/>
<gene>
    <name evidence="1" type="primary">kynA</name>
    <name evidence="2" type="ORF">FUA23_07685</name>
</gene>
<feature type="binding site" description="axial binding residue" evidence="1">
    <location>
        <position position="298"/>
    </location>
    <ligand>
        <name>heme</name>
        <dbReference type="ChEBI" id="CHEBI:30413"/>
    </ligand>
    <ligandPart>
        <name>Fe</name>
        <dbReference type="ChEBI" id="CHEBI:18248"/>
    </ligandPart>
</feature>
<keyword evidence="1" id="KW-0479">Metal-binding</keyword>
<evidence type="ECO:0000256" key="1">
    <source>
        <dbReference type="HAMAP-Rule" id="MF_01972"/>
    </source>
</evidence>
<dbReference type="GO" id="GO:0019442">
    <property type="term" value="P:L-tryptophan catabolic process to acetyl-CoA"/>
    <property type="evidence" value="ECO:0007669"/>
    <property type="project" value="TreeGrafter"/>
</dbReference>
<dbReference type="GO" id="GO:0019441">
    <property type="term" value="P:L-tryptophan catabolic process to kynurenine"/>
    <property type="evidence" value="ECO:0007669"/>
    <property type="project" value="UniProtKB-UniRule"/>
</dbReference>
<comment type="function">
    <text evidence="1">Heme-dependent dioxygenase that catalyzes the oxidative cleavage of the L-tryptophan (L-Trp) pyrrole ring and converts L-tryptophan to N-formyl-L-kynurenine. Catalyzes the oxidative cleavage of the indole moiety.</text>
</comment>
<dbReference type="HAMAP" id="MF_01972">
    <property type="entry name" value="T23O"/>
    <property type="match status" value="1"/>
</dbReference>
<dbReference type="RefSeq" id="WP_147930152.1">
    <property type="nucleotide sequence ID" value="NZ_VOXD01000009.1"/>
</dbReference>
<dbReference type="Pfam" id="PF03301">
    <property type="entry name" value="Trp_dioxygenase"/>
    <property type="match status" value="1"/>
</dbReference>
<keyword evidence="1" id="KW-0823">Tryptophan catabolism</keyword>
<dbReference type="GO" id="GO:0046872">
    <property type="term" value="F:metal ion binding"/>
    <property type="evidence" value="ECO:0007669"/>
    <property type="project" value="UniProtKB-KW"/>
</dbReference>
<comment type="cofactor">
    <cofactor evidence="1">
        <name>heme</name>
        <dbReference type="ChEBI" id="CHEBI:30413"/>
    </cofactor>
    <text evidence="1">Binds 1 heme group per subunit.</text>
</comment>
<comment type="caution">
    <text evidence="1">Lacks conserved residue(s) required for the propagation of feature annotation.</text>
</comment>
<comment type="similarity">
    <text evidence="1">Belongs to the tryptophan 2,3-dioxygenase family.</text>
</comment>
<dbReference type="InterPro" id="IPR004981">
    <property type="entry name" value="Trp_2_3_dOase"/>
</dbReference>
<comment type="caution">
    <text evidence="2">The sequence shown here is derived from an EMBL/GenBank/DDBJ whole genome shotgun (WGS) entry which is preliminary data.</text>
</comment>
<dbReference type="GO" id="GO:0020037">
    <property type="term" value="F:heme binding"/>
    <property type="evidence" value="ECO:0007669"/>
    <property type="project" value="UniProtKB-UniRule"/>
</dbReference>
<dbReference type="Gene3D" id="1.20.58.480">
    <property type="match status" value="1"/>
</dbReference>
<keyword evidence="3" id="KW-1185">Reference proteome</keyword>
<accession>A0A5C7FYE7</accession>
<keyword evidence="1" id="KW-0408">Iron</keyword>
<protein>
    <recommendedName>
        <fullName evidence="1">Tryptophan 2,3-dioxygenase</fullName>
        <shortName evidence="1">TDO</shortName>
        <ecNumber evidence="1">1.13.11.11</ecNumber>
    </recommendedName>
    <alternativeName>
        <fullName evidence="1">Tryptamin 2,3-dioxygenase</fullName>
    </alternativeName>
    <alternativeName>
        <fullName evidence="1">Tryptophan oxygenase</fullName>
        <shortName evidence="1">TO</shortName>
        <shortName evidence="1">TRPO</shortName>
    </alternativeName>
    <alternativeName>
        <fullName evidence="1">Tryptophan pyrrolase</fullName>
    </alternativeName>
    <alternativeName>
        <fullName evidence="1">Tryptophanase</fullName>
    </alternativeName>
</protein>
<dbReference type="Proteomes" id="UP000321907">
    <property type="component" value="Unassembled WGS sequence"/>
</dbReference>
<dbReference type="EC" id="1.13.11.11" evidence="1"/>
<comment type="catalytic activity">
    <reaction evidence="1">
        <text>L-tryptophan + O2 = N-formyl-L-kynurenine</text>
        <dbReference type="Rhea" id="RHEA:24536"/>
        <dbReference type="ChEBI" id="CHEBI:15379"/>
        <dbReference type="ChEBI" id="CHEBI:57912"/>
        <dbReference type="ChEBI" id="CHEBI:58629"/>
        <dbReference type="EC" id="1.13.11.11"/>
    </reaction>
</comment>
<feature type="binding site" evidence="1">
    <location>
        <position position="112"/>
    </location>
    <ligand>
        <name>substrate</name>
    </ligand>
</feature>
<evidence type="ECO:0000313" key="3">
    <source>
        <dbReference type="Proteomes" id="UP000321907"/>
    </source>
</evidence>
<keyword evidence="1" id="KW-0349">Heme</keyword>
<comment type="subunit">
    <text evidence="1">Homotetramer.</text>
</comment>
<keyword evidence="1" id="KW-0560">Oxidoreductase</keyword>
<dbReference type="UniPathway" id="UPA00333">
    <property type="reaction ID" value="UER00453"/>
</dbReference>
<dbReference type="SUPFAM" id="SSF140959">
    <property type="entry name" value="Indolic compounds 2,3-dioxygenase-like"/>
    <property type="match status" value="1"/>
</dbReference>
<dbReference type="PANTHER" id="PTHR10138">
    <property type="entry name" value="TRYPTOPHAN 2,3-DIOXYGENASE"/>
    <property type="match status" value="1"/>
</dbReference>
<dbReference type="InterPro" id="IPR037217">
    <property type="entry name" value="Trp/Indoleamine_2_3_dOase-like"/>
</dbReference>
<dbReference type="AlphaFoldDB" id="A0A5C7FYE7"/>
<reference evidence="2 3" key="1">
    <citation type="submission" date="2019-08" db="EMBL/GenBank/DDBJ databases">
        <title>Lewinella sp. strain SSH13 Genome sequencing and assembly.</title>
        <authorList>
            <person name="Kim I."/>
        </authorList>
    </citation>
    <scope>NUCLEOTIDE SEQUENCE [LARGE SCALE GENOMIC DNA]</scope>
    <source>
        <strain evidence="2 3">SSH13</strain>
    </source>
</reference>
<name>A0A5C7FYE7_9BACT</name>
<sequence length="366" mass="42736">MSDQKYSTIHYHNYLEIDKLLSIQNTRSAALGDAAHDETLFIIMHQVYELWFKQIMTELDSVCILFREEQVNEDNMNTVLLRLKRISTIVSLMVEQIHVMETLTPLDFLDFRDYLFPASGFQSMQFRMIESTLGLREEDRMTYHGKSYKIVFNEEQKARLEGIESGGSLFELVERWLERTPFLRFEGFDFLSSYKEAVDRMLHKEQASISGSEYLDERMKAMRLKMLGDSNSYFKHVLSKEEHERMMAEGECRLSYEATIAALLINLYRDKPILNIPFNLLTELMNIDELLTTWRYRHAQMVMRMIGNKIGTGGSSGHDYLAATAEKHKIFKDLHNISSLLIPRSELPDLPEGVERNLGFYFSGKK</sequence>
<feature type="binding site" evidence="1">
    <location>
        <position position="312"/>
    </location>
    <ligand>
        <name>substrate</name>
    </ligand>
</feature>
<proteinExistence type="inferred from homology"/>
<dbReference type="PANTHER" id="PTHR10138:SF0">
    <property type="entry name" value="TRYPTOPHAN 2,3-DIOXYGENASE"/>
    <property type="match status" value="1"/>
</dbReference>
<organism evidence="2 3">
    <name type="scientific">Neolewinella aurantiaca</name>
    <dbReference type="NCBI Taxonomy" id="2602767"/>
    <lineage>
        <taxon>Bacteria</taxon>
        <taxon>Pseudomonadati</taxon>
        <taxon>Bacteroidota</taxon>
        <taxon>Saprospiria</taxon>
        <taxon>Saprospirales</taxon>
        <taxon>Lewinellaceae</taxon>
        <taxon>Neolewinella</taxon>
    </lineage>
</organism>
<comment type="pathway">
    <text evidence="1">Amino-acid degradation; L-tryptophan degradation via kynurenine pathway; L-kynurenine from L-tryptophan: step 1/2.</text>
</comment>
<dbReference type="EMBL" id="VOXD01000009">
    <property type="protein sequence ID" value="TXF90113.1"/>
    <property type="molecule type" value="Genomic_DNA"/>
</dbReference>